<gene>
    <name evidence="1" type="ORF">DY367_25875</name>
</gene>
<sequence>MANSTQINCKPPIFELMSEPTAVAGEHLNMVWRALACPHGTSEPGSAMIIKGLCTPISLATELACALAGIYLKLPIPAPCLVLCDPDLVIQLPEDLRQRSMKASDGNLIYFGSRLVFEYPIRPTGTADPRIIERIWNKLCSNDVAPAGAAWDELVANPDRHHENMTFDGEQWWLYDHDKALAPLAELFARLAEIDNRQTIATHRATRNQIASEMERRRCDMTRIGQRSKVMSRGSKAFDLLVSQVEQWIYDDTRVQGVLTLTADVLRSIGFRLPAIELLVEQRINTREMPPLLWSDQDA</sequence>
<accession>A0A424W6F5</accession>
<name>A0A424W6F5_ALCXX</name>
<dbReference type="RefSeq" id="WP_124260395.1">
    <property type="nucleotide sequence ID" value="NZ_CP061008.1"/>
</dbReference>
<reference evidence="1 2" key="1">
    <citation type="submission" date="2018-08" db="EMBL/GenBank/DDBJ databases">
        <title>Achromobacter xylosoxidans Genome sequencing and assembly.</title>
        <authorList>
            <person name="Wang R."/>
            <person name="Rensing C."/>
            <person name="Li Y."/>
        </authorList>
    </citation>
    <scope>NUCLEOTIDE SEQUENCE [LARGE SCALE GENOMIC DNA]</scope>
    <source>
        <strain evidence="1 2">GD003A</strain>
    </source>
</reference>
<evidence type="ECO:0000313" key="1">
    <source>
        <dbReference type="EMBL" id="RPJ88833.1"/>
    </source>
</evidence>
<dbReference type="AlphaFoldDB" id="A0A424W6F5"/>
<organism evidence="1 2">
    <name type="scientific">Alcaligenes xylosoxydans xylosoxydans</name>
    <name type="common">Achromobacter xylosoxidans</name>
    <dbReference type="NCBI Taxonomy" id="85698"/>
    <lineage>
        <taxon>Bacteria</taxon>
        <taxon>Pseudomonadati</taxon>
        <taxon>Pseudomonadota</taxon>
        <taxon>Betaproteobacteria</taxon>
        <taxon>Burkholderiales</taxon>
        <taxon>Alcaligenaceae</taxon>
        <taxon>Achromobacter</taxon>
    </lineage>
</organism>
<evidence type="ECO:0000313" key="2">
    <source>
        <dbReference type="Proteomes" id="UP000285324"/>
    </source>
</evidence>
<dbReference type="OrthoDB" id="9152912at2"/>
<comment type="caution">
    <text evidence="1">The sequence shown here is derived from an EMBL/GenBank/DDBJ whole genome shotgun (WGS) entry which is preliminary data.</text>
</comment>
<proteinExistence type="predicted"/>
<dbReference type="EMBL" id="QVXO01000054">
    <property type="protein sequence ID" value="RPJ88833.1"/>
    <property type="molecule type" value="Genomic_DNA"/>
</dbReference>
<dbReference type="Proteomes" id="UP000285324">
    <property type="component" value="Unassembled WGS sequence"/>
</dbReference>
<protein>
    <submittedName>
        <fullName evidence="1">Uncharacterized protein</fullName>
    </submittedName>
</protein>